<feature type="domain" description="Methyltransferase type 11" evidence="1">
    <location>
        <begin position="35"/>
        <end position="129"/>
    </location>
</feature>
<keyword evidence="3" id="KW-1185">Reference proteome</keyword>
<organism evidence="2 3">
    <name type="scientific">Alkalicoccus urumqiensis</name>
    <name type="common">Bacillus urumqiensis</name>
    <dbReference type="NCBI Taxonomy" id="1548213"/>
    <lineage>
        <taxon>Bacteria</taxon>
        <taxon>Bacillati</taxon>
        <taxon>Bacillota</taxon>
        <taxon>Bacilli</taxon>
        <taxon>Bacillales</taxon>
        <taxon>Bacillaceae</taxon>
        <taxon>Alkalicoccus</taxon>
    </lineage>
</organism>
<comment type="caution">
    <text evidence="2">The sequence shown here is derived from an EMBL/GenBank/DDBJ whole genome shotgun (WGS) entry which is preliminary data.</text>
</comment>
<dbReference type="RefSeq" id="WP_105960401.1">
    <property type="nucleotide sequence ID" value="NZ_PVNS01000020.1"/>
</dbReference>
<evidence type="ECO:0000313" key="3">
    <source>
        <dbReference type="Proteomes" id="UP000243650"/>
    </source>
</evidence>
<evidence type="ECO:0000259" key="1">
    <source>
        <dbReference type="Pfam" id="PF08241"/>
    </source>
</evidence>
<protein>
    <submittedName>
        <fullName evidence="2">SAM-dependent methyltransferase</fullName>
    </submittedName>
</protein>
<keyword evidence="2" id="KW-0808">Transferase</keyword>
<dbReference type="AlphaFoldDB" id="A0A2P6MDE0"/>
<dbReference type="SUPFAM" id="SSF53335">
    <property type="entry name" value="S-adenosyl-L-methionine-dependent methyltransferases"/>
    <property type="match status" value="1"/>
</dbReference>
<name>A0A2P6MDE0_ALKUR</name>
<gene>
    <name evidence="2" type="ORF">C6I21_15540</name>
</gene>
<dbReference type="InterPro" id="IPR052356">
    <property type="entry name" value="Thiol_S-MT"/>
</dbReference>
<dbReference type="GO" id="GO:0032259">
    <property type="term" value="P:methylation"/>
    <property type="evidence" value="ECO:0007669"/>
    <property type="project" value="UniProtKB-KW"/>
</dbReference>
<dbReference type="CDD" id="cd02440">
    <property type="entry name" value="AdoMet_MTases"/>
    <property type="match status" value="1"/>
</dbReference>
<dbReference type="OrthoDB" id="9772751at2"/>
<dbReference type="InterPro" id="IPR029063">
    <property type="entry name" value="SAM-dependent_MTases_sf"/>
</dbReference>
<evidence type="ECO:0000313" key="2">
    <source>
        <dbReference type="EMBL" id="PRO64283.1"/>
    </source>
</evidence>
<dbReference type="PANTHER" id="PTHR45036:SF1">
    <property type="entry name" value="METHYLTRANSFERASE LIKE 7A"/>
    <property type="match status" value="1"/>
</dbReference>
<dbReference type="Gene3D" id="3.40.50.150">
    <property type="entry name" value="Vaccinia Virus protein VP39"/>
    <property type="match status" value="1"/>
</dbReference>
<dbReference type="Proteomes" id="UP000243650">
    <property type="component" value="Unassembled WGS sequence"/>
</dbReference>
<proteinExistence type="predicted"/>
<dbReference type="GO" id="GO:0008757">
    <property type="term" value="F:S-adenosylmethionine-dependent methyltransferase activity"/>
    <property type="evidence" value="ECO:0007669"/>
    <property type="project" value="InterPro"/>
</dbReference>
<reference evidence="2 3" key="1">
    <citation type="submission" date="2018-03" db="EMBL/GenBank/DDBJ databases">
        <title>Bacillus urumqiensis sp. nov., a moderately haloalkaliphilic bacterium isolated from a salt lake.</title>
        <authorList>
            <person name="Zhao B."/>
            <person name="Liao Z."/>
        </authorList>
    </citation>
    <scope>NUCLEOTIDE SEQUENCE [LARGE SCALE GENOMIC DNA]</scope>
    <source>
        <strain evidence="2 3">BZ-SZ-XJ18</strain>
    </source>
</reference>
<accession>A0A2P6MDE0</accession>
<dbReference type="PANTHER" id="PTHR45036">
    <property type="entry name" value="METHYLTRANSFERASE LIKE 7B"/>
    <property type="match status" value="1"/>
</dbReference>
<sequence>MFSYLYHPAIRLMDGAGLKKMREACVSRLPEGEILEIGSGSGAMFTSYIPSMRVSAVEPDPVLRRISIGQAEKAAAEVHVIEGKAEKLPAADHTYDGVLSFLVLCSVQNLHDSISELRRVTRPGGKIVLFEHVRPKGMKGKAAAQAAPLWAACCGGCQLDRPTDDVLLRRKWKHVEKKSFSVFRFMELTMPDDEN</sequence>
<dbReference type="InterPro" id="IPR013216">
    <property type="entry name" value="Methyltransf_11"/>
</dbReference>
<keyword evidence="2" id="KW-0489">Methyltransferase</keyword>
<dbReference type="Pfam" id="PF08241">
    <property type="entry name" value="Methyltransf_11"/>
    <property type="match status" value="1"/>
</dbReference>
<dbReference type="EMBL" id="PVNS01000020">
    <property type="protein sequence ID" value="PRO64283.1"/>
    <property type="molecule type" value="Genomic_DNA"/>
</dbReference>